<dbReference type="PANTHER" id="PTHR47510">
    <property type="entry name" value="REVERSE TRANSCRIPTASE DOMAIN-CONTAINING PROTEIN"/>
    <property type="match status" value="1"/>
</dbReference>
<accession>A0ABD0QB41</accession>
<comment type="caution">
    <text evidence="2">The sequence shown here is derived from an EMBL/GenBank/DDBJ whole genome shotgun (WGS) entry which is preliminary data.</text>
</comment>
<evidence type="ECO:0000259" key="1">
    <source>
        <dbReference type="PROSITE" id="PS50878"/>
    </source>
</evidence>
<feature type="domain" description="Reverse transcriptase" evidence="1">
    <location>
        <begin position="1"/>
        <end position="215"/>
    </location>
</feature>
<dbReference type="AlphaFoldDB" id="A0ABD0QB41"/>
<evidence type="ECO:0000313" key="2">
    <source>
        <dbReference type="EMBL" id="KAL0183386.1"/>
    </source>
</evidence>
<keyword evidence="3" id="KW-1185">Reference proteome</keyword>
<dbReference type="EMBL" id="JAMKFB020000010">
    <property type="protein sequence ID" value="KAL0183386.1"/>
    <property type="molecule type" value="Genomic_DNA"/>
</dbReference>
<sequence>MMKCFERLVMRNIKTSLPNTLDPLQFAYRPNRSTDDAISSTLHLALTHLENKDSYVRMLFIDFSSAFNTIMPQQLINKLNLLGLNTSLCNWILDFLTGRPQSVRVGHNTLSTTTLSTGAPQGCVLSPLFFTLLTHDCTAKFSSNHIIKFADDTTVVGLISNNDETHYREEVAQLVEWCGANNLNFRRNSVDHPPLIIDSSAVERVSSTKFLGVHITEDLTWTTNTMSLSKKAQQRLHFLRRLKRASLPPPILTTFYRGTIESVLTSCITVWYENCSAADRKTLQQTVNTAAKIIGAPLPSLLEIFLARCSGKATSIVKDPTHPSHHLFQLLPSGRRYRSIRARSARLLNSFFPQA</sequence>
<dbReference type="PROSITE" id="PS50878">
    <property type="entry name" value="RT_POL"/>
    <property type="match status" value="1"/>
</dbReference>
<dbReference type="InterPro" id="IPR043502">
    <property type="entry name" value="DNA/RNA_pol_sf"/>
</dbReference>
<reference evidence="2 3" key="1">
    <citation type="submission" date="2024-05" db="EMBL/GenBank/DDBJ databases">
        <title>Genome sequencing and assembly of Indian major carp, Cirrhinus mrigala (Hamilton, 1822).</title>
        <authorList>
            <person name="Mohindra V."/>
            <person name="Chowdhury L.M."/>
            <person name="Lal K."/>
            <person name="Jena J.K."/>
        </authorList>
    </citation>
    <scope>NUCLEOTIDE SEQUENCE [LARGE SCALE GENOMIC DNA]</scope>
    <source>
        <strain evidence="2">CM1030</strain>
        <tissue evidence="2">Blood</tissue>
    </source>
</reference>
<dbReference type="Pfam" id="PF00078">
    <property type="entry name" value="RVT_1"/>
    <property type="match status" value="1"/>
</dbReference>
<dbReference type="PANTHER" id="PTHR47510:SF3">
    <property type="entry name" value="ENDO_EXONUCLEASE_PHOSPHATASE DOMAIN-CONTAINING PROTEIN"/>
    <property type="match status" value="1"/>
</dbReference>
<protein>
    <recommendedName>
        <fullName evidence="1">Reverse transcriptase domain-containing protein</fullName>
    </recommendedName>
</protein>
<feature type="non-terminal residue" evidence="2">
    <location>
        <position position="355"/>
    </location>
</feature>
<dbReference type="InterPro" id="IPR000477">
    <property type="entry name" value="RT_dom"/>
</dbReference>
<dbReference type="CDD" id="cd01650">
    <property type="entry name" value="RT_nLTR_like"/>
    <property type="match status" value="1"/>
</dbReference>
<dbReference type="Pfam" id="PF09004">
    <property type="entry name" value="ALKBH8_N"/>
    <property type="match status" value="1"/>
</dbReference>
<name>A0ABD0QB41_CIRMR</name>
<gene>
    <name evidence="2" type="ORF">M9458_022761</name>
</gene>
<organism evidence="2 3">
    <name type="scientific">Cirrhinus mrigala</name>
    <name type="common">Mrigala</name>
    <dbReference type="NCBI Taxonomy" id="683832"/>
    <lineage>
        <taxon>Eukaryota</taxon>
        <taxon>Metazoa</taxon>
        <taxon>Chordata</taxon>
        <taxon>Craniata</taxon>
        <taxon>Vertebrata</taxon>
        <taxon>Euteleostomi</taxon>
        <taxon>Actinopterygii</taxon>
        <taxon>Neopterygii</taxon>
        <taxon>Teleostei</taxon>
        <taxon>Ostariophysi</taxon>
        <taxon>Cypriniformes</taxon>
        <taxon>Cyprinidae</taxon>
        <taxon>Labeoninae</taxon>
        <taxon>Labeonini</taxon>
        <taxon>Cirrhinus</taxon>
    </lineage>
</organism>
<proteinExistence type="predicted"/>
<dbReference type="InterPro" id="IPR015095">
    <property type="entry name" value="AlkB_hom8_N"/>
</dbReference>
<dbReference type="Proteomes" id="UP001529510">
    <property type="component" value="Unassembled WGS sequence"/>
</dbReference>
<dbReference type="SUPFAM" id="SSF56672">
    <property type="entry name" value="DNA/RNA polymerases"/>
    <property type="match status" value="1"/>
</dbReference>
<evidence type="ECO:0000313" key="3">
    <source>
        <dbReference type="Proteomes" id="UP001529510"/>
    </source>
</evidence>